<reference evidence="1 2" key="1">
    <citation type="journal article" date="2016" name="Mol. Biol. Evol.">
        <title>Comparative Genomics of Early-Diverging Mushroom-Forming Fungi Provides Insights into the Origins of Lignocellulose Decay Capabilities.</title>
        <authorList>
            <person name="Nagy L.G."/>
            <person name="Riley R."/>
            <person name="Tritt A."/>
            <person name="Adam C."/>
            <person name="Daum C."/>
            <person name="Floudas D."/>
            <person name="Sun H."/>
            <person name="Yadav J.S."/>
            <person name="Pangilinan J."/>
            <person name="Larsson K.H."/>
            <person name="Matsuura K."/>
            <person name="Barry K."/>
            <person name="Labutti K."/>
            <person name="Kuo R."/>
            <person name="Ohm R.A."/>
            <person name="Bhattacharya S.S."/>
            <person name="Shirouzu T."/>
            <person name="Yoshinaga Y."/>
            <person name="Martin F.M."/>
            <person name="Grigoriev I.V."/>
            <person name="Hibbett D.S."/>
        </authorList>
    </citation>
    <scope>NUCLEOTIDE SEQUENCE [LARGE SCALE GENOMIC DNA]</scope>
    <source>
        <strain evidence="1 2">HHB12733</strain>
    </source>
</reference>
<sequence length="150" mass="16960">MRANPAQATAATRAMLDRLRTSFAEDCDRLLALPVVRDENVSCLPSHYAGFFTLLRSLLLCSPPGTKDELLTPTTFKFLFPCAKMLLWYGMKHRTEGVEALHAFVEILTGKWGTDQQLQWALDDGSGMRTCNRPDCNETPYTTQMFFCSR</sequence>
<evidence type="ECO:0000313" key="2">
    <source>
        <dbReference type="Proteomes" id="UP000076842"/>
    </source>
</evidence>
<protein>
    <submittedName>
        <fullName evidence="1">Uncharacterized protein</fullName>
    </submittedName>
</protein>
<keyword evidence="2" id="KW-1185">Reference proteome</keyword>
<accession>A0A165CWU3</accession>
<evidence type="ECO:0000313" key="1">
    <source>
        <dbReference type="EMBL" id="KZT51567.1"/>
    </source>
</evidence>
<organism evidence="1 2">
    <name type="scientific">Calocera cornea HHB12733</name>
    <dbReference type="NCBI Taxonomy" id="1353952"/>
    <lineage>
        <taxon>Eukaryota</taxon>
        <taxon>Fungi</taxon>
        <taxon>Dikarya</taxon>
        <taxon>Basidiomycota</taxon>
        <taxon>Agaricomycotina</taxon>
        <taxon>Dacrymycetes</taxon>
        <taxon>Dacrymycetales</taxon>
        <taxon>Dacrymycetaceae</taxon>
        <taxon>Calocera</taxon>
    </lineage>
</organism>
<dbReference type="InParanoid" id="A0A165CWU3"/>
<dbReference type="EMBL" id="KV424101">
    <property type="protein sequence ID" value="KZT51567.1"/>
    <property type="molecule type" value="Genomic_DNA"/>
</dbReference>
<name>A0A165CWU3_9BASI</name>
<gene>
    <name evidence="1" type="ORF">CALCODRAFT_125571</name>
</gene>
<dbReference type="Proteomes" id="UP000076842">
    <property type="component" value="Unassembled WGS sequence"/>
</dbReference>
<proteinExistence type="predicted"/>
<dbReference type="AlphaFoldDB" id="A0A165CWU3"/>